<proteinExistence type="predicted"/>
<gene>
    <name evidence="1" type="ORF">MCOR_57185</name>
</gene>
<reference evidence="1 2" key="1">
    <citation type="submission" date="2020-06" db="EMBL/GenBank/DDBJ databases">
        <authorList>
            <person name="Li R."/>
            <person name="Bekaert M."/>
        </authorList>
    </citation>
    <scope>NUCLEOTIDE SEQUENCE [LARGE SCALE GENOMIC DNA]</scope>
    <source>
        <strain evidence="2">wild</strain>
    </source>
</reference>
<dbReference type="SUPFAM" id="SSF140860">
    <property type="entry name" value="Pseudo ankyrin repeat-like"/>
    <property type="match status" value="1"/>
</dbReference>
<protein>
    <submittedName>
        <fullName evidence="1">Uncharacterized protein</fullName>
    </submittedName>
</protein>
<dbReference type="EMBL" id="CACVKT020010231">
    <property type="protein sequence ID" value="CAC5425349.1"/>
    <property type="molecule type" value="Genomic_DNA"/>
</dbReference>
<organism evidence="1 2">
    <name type="scientific">Mytilus coruscus</name>
    <name type="common">Sea mussel</name>
    <dbReference type="NCBI Taxonomy" id="42192"/>
    <lineage>
        <taxon>Eukaryota</taxon>
        <taxon>Metazoa</taxon>
        <taxon>Spiralia</taxon>
        <taxon>Lophotrochozoa</taxon>
        <taxon>Mollusca</taxon>
        <taxon>Bivalvia</taxon>
        <taxon>Autobranchia</taxon>
        <taxon>Pteriomorphia</taxon>
        <taxon>Mytilida</taxon>
        <taxon>Mytiloidea</taxon>
        <taxon>Mytilidae</taxon>
        <taxon>Mytilinae</taxon>
        <taxon>Mytilus</taxon>
    </lineage>
</organism>
<name>A0A6J8EXG2_MYTCO</name>
<evidence type="ECO:0000313" key="1">
    <source>
        <dbReference type="EMBL" id="CAC5425349.1"/>
    </source>
</evidence>
<dbReference type="Proteomes" id="UP000507470">
    <property type="component" value="Unassembled WGS sequence"/>
</dbReference>
<accession>A0A6J8EXG2</accession>
<sequence length="265" mass="30962">MTWILLNLPLDQIPINEVLITCCQQSKIHHVKYIFHEVDNAQLDIKGAFVQACRVVPKDIILFHKLKEVELNHLMIVDYLFKMKDDKESYLSLVVNEIFEKKKSDIILYFLQAGYCMNTHMKNILIEACRYGQVQLVQWILGNVEHKDLDIKSAFLEACNGMIYVGRKKPFLKNHFDTNKLVCVAIMWHFIQDVHFFEIDTILKTITKTKLCMSSSDSDVYYIDSDTESSSEVDLETWLLYIQNINQTMKCKFDSSVSITEENKN</sequence>
<evidence type="ECO:0000313" key="2">
    <source>
        <dbReference type="Proteomes" id="UP000507470"/>
    </source>
</evidence>
<dbReference type="OrthoDB" id="10459271at2759"/>
<keyword evidence="2" id="KW-1185">Reference proteome</keyword>
<dbReference type="AlphaFoldDB" id="A0A6J8EXG2"/>